<dbReference type="FunFam" id="3.40.50.300:FF:000366">
    <property type="entry name" value="GTPase, IMAP family member 2"/>
    <property type="match status" value="1"/>
</dbReference>
<reference evidence="5" key="2">
    <citation type="submission" date="2025-09" db="UniProtKB">
        <authorList>
            <consortium name="Ensembl"/>
        </authorList>
    </citation>
    <scope>IDENTIFICATION</scope>
</reference>
<organism evidence="5 6">
    <name type="scientific">Laticauda laticaudata</name>
    <name type="common">Blue-ringed sea krait</name>
    <name type="synonym">Blue-lipped sea krait</name>
    <dbReference type="NCBI Taxonomy" id="8630"/>
    <lineage>
        <taxon>Eukaryota</taxon>
        <taxon>Metazoa</taxon>
        <taxon>Chordata</taxon>
        <taxon>Craniata</taxon>
        <taxon>Vertebrata</taxon>
        <taxon>Euteleostomi</taxon>
        <taxon>Lepidosauria</taxon>
        <taxon>Squamata</taxon>
        <taxon>Bifurcata</taxon>
        <taxon>Unidentata</taxon>
        <taxon>Episquamata</taxon>
        <taxon>Toxicofera</taxon>
        <taxon>Serpentes</taxon>
        <taxon>Colubroidea</taxon>
        <taxon>Elapidae</taxon>
        <taxon>Laticaudinae</taxon>
        <taxon>Laticauda</taxon>
    </lineage>
</organism>
<dbReference type="Pfam" id="PF04548">
    <property type="entry name" value="AIG1"/>
    <property type="match status" value="1"/>
</dbReference>
<evidence type="ECO:0000256" key="3">
    <source>
        <dbReference type="ARBA" id="ARBA00023134"/>
    </source>
</evidence>
<dbReference type="Proteomes" id="UP000694406">
    <property type="component" value="Unplaced"/>
</dbReference>
<evidence type="ECO:0000259" key="4">
    <source>
        <dbReference type="PROSITE" id="PS51720"/>
    </source>
</evidence>
<dbReference type="Ensembl" id="ENSLLTT00000001605.1">
    <property type="protein sequence ID" value="ENSLLTP00000001545.1"/>
    <property type="gene ID" value="ENSLLTG00000001201.1"/>
</dbReference>
<dbReference type="GeneTree" id="ENSGT00940000159509"/>
<comment type="similarity">
    <text evidence="1">Belongs to the TRAFAC class TrmE-Era-EngA-EngB-Septin-like GTPase superfamily. AIG1/Toc34/Toc159-like paraseptin GTPase family. IAN subfamily.</text>
</comment>
<evidence type="ECO:0000256" key="2">
    <source>
        <dbReference type="ARBA" id="ARBA00022741"/>
    </source>
</evidence>
<sequence>VAGPERRIIVVGRVGNGKSVTGNTILGSQVFNSGFSLWSRTEESCQEEETQLNGGKVVFVDMPGFFPSHCPQDIDAEVSKGVKLCSLGPHIILHVVHPRCFTENEDMLQQIKEIFGLQVRNYTILLFACKNILAGESLENIIPPDENLKGYFAECGNQYLAFNEVKGVEREAQVAELMTMIDQLVEINSSAPCYTEDMMNFNKQNF</sequence>
<dbReference type="InterPro" id="IPR027417">
    <property type="entry name" value="P-loop_NTPase"/>
</dbReference>
<keyword evidence="6" id="KW-1185">Reference proteome</keyword>
<keyword evidence="3" id="KW-0342">GTP-binding</keyword>
<dbReference type="Gene3D" id="3.40.50.300">
    <property type="entry name" value="P-loop containing nucleotide triphosphate hydrolases"/>
    <property type="match status" value="1"/>
</dbReference>
<dbReference type="InterPro" id="IPR045058">
    <property type="entry name" value="GIMA/IAN/Toc"/>
</dbReference>
<name>A0A8C5WN95_LATLA</name>
<dbReference type="PROSITE" id="PS51720">
    <property type="entry name" value="G_AIG1"/>
    <property type="match status" value="1"/>
</dbReference>
<dbReference type="InterPro" id="IPR006703">
    <property type="entry name" value="G_AIG1"/>
</dbReference>
<accession>A0A8C5WN95</accession>
<dbReference type="PANTHER" id="PTHR10903">
    <property type="entry name" value="GTPASE, IMAP FAMILY MEMBER-RELATED"/>
    <property type="match status" value="1"/>
</dbReference>
<proteinExistence type="inferred from homology"/>
<evidence type="ECO:0000313" key="5">
    <source>
        <dbReference type="Ensembl" id="ENSLLTP00000001545.1"/>
    </source>
</evidence>
<evidence type="ECO:0000256" key="1">
    <source>
        <dbReference type="ARBA" id="ARBA00008535"/>
    </source>
</evidence>
<evidence type="ECO:0000313" key="6">
    <source>
        <dbReference type="Proteomes" id="UP000694406"/>
    </source>
</evidence>
<dbReference type="SUPFAM" id="SSF52540">
    <property type="entry name" value="P-loop containing nucleoside triphosphate hydrolases"/>
    <property type="match status" value="1"/>
</dbReference>
<dbReference type="PANTHER" id="PTHR10903:SF170">
    <property type="entry name" value="GTPASE IMAP FAMILY MEMBER 7"/>
    <property type="match status" value="1"/>
</dbReference>
<protein>
    <recommendedName>
        <fullName evidence="4">AIG1-type G domain-containing protein</fullName>
    </recommendedName>
</protein>
<reference evidence="5" key="1">
    <citation type="submission" date="2025-08" db="UniProtKB">
        <authorList>
            <consortium name="Ensembl"/>
        </authorList>
    </citation>
    <scope>IDENTIFICATION</scope>
</reference>
<dbReference type="GO" id="GO:0005525">
    <property type="term" value="F:GTP binding"/>
    <property type="evidence" value="ECO:0007669"/>
    <property type="project" value="UniProtKB-KW"/>
</dbReference>
<dbReference type="AlphaFoldDB" id="A0A8C5WN95"/>
<keyword evidence="2" id="KW-0547">Nucleotide-binding</keyword>
<feature type="domain" description="AIG1-type G" evidence="4">
    <location>
        <begin position="3"/>
        <end position="203"/>
    </location>
</feature>